<dbReference type="OrthoDB" id="412788at2759"/>
<name>A0A0C3B693_PILCF</name>
<dbReference type="InParanoid" id="A0A0C3B693"/>
<organism evidence="2 3">
    <name type="scientific">Piloderma croceum (strain F 1598)</name>
    <dbReference type="NCBI Taxonomy" id="765440"/>
    <lineage>
        <taxon>Eukaryota</taxon>
        <taxon>Fungi</taxon>
        <taxon>Dikarya</taxon>
        <taxon>Basidiomycota</taxon>
        <taxon>Agaricomycotina</taxon>
        <taxon>Agaricomycetes</taxon>
        <taxon>Agaricomycetidae</taxon>
        <taxon>Atheliales</taxon>
        <taxon>Atheliaceae</taxon>
        <taxon>Piloderma</taxon>
    </lineage>
</organism>
<dbReference type="STRING" id="765440.A0A0C3B693"/>
<comment type="similarity">
    <text evidence="1">Belongs to the asaB hydroxylase/desaturase family.</text>
</comment>
<dbReference type="PANTHER" id="PTHR34598:SF3">
    <property type="entry name" value="OXIDOREDUCTASE AN1597"/>
    <property type="match status" value="1"/>
</dbReference>
<keyword evidence="3" id="KW-1185">Reference proteome</keyword>
<dbReference type="PANTHER" id="PTHR34598">
    <property type="entry name" value="BLL6449 PROTEIN"/>
    <property type="match status" value="1"/>
</dbReference>
<dbReference type="Proteomes" id="UP000054166">
    <property type="component" value="Unassembled WGS sequence"/>
</dbReference>
<evidence type="ECO:0000256" key="1">
    <source>
        <dbReference type="ARBA" id="ARBA00023604"/>
    </source>
</evidence>
<reference evidence="3" key="2">
    <citation type="submission" date="2015-01" db="EMBL/GenBank/DDBJ databases">
        <title>Evolutionary Origins and Diversification of the Mycorrhizal Mutualists.</title>
        <authorList>
            <consortium name="DOE Joint Genome Institute"/>
            <consortium name="Mycorrhizal Genomics Consortium"/>
            <person name="Kohler A."/>
            <person name="Kuo A."/>
            <person name="Nagy L.G."/>
            <person name="Floudas D."/>
            <person name="Copeland A."/>
            <person name="Barry K.W."/>
            <person name="Cichocki N."/>
            <person name="Veneault-Fourrey C."/>
            <person name="LaButti K."/>
            <person name="Lindquist E.A."/>
            <person name="Lipzen A."/>
            <person name="Lundell T."/>
            <person name="Morin E."/>
            <person name="Murat C."/>
            <person name="Riley R."/>
            <person name="Ohm R."/>
            <person name="Sun H."/>
            <person name="Tunlid A."/>
            <person name="Henrissat B."/>
            <person name="Grigoriev I.V."/>
            <person name="Hibbett D.S."/>
            <person name="Martin F."/>
        </authorList>
    </citation>
    <scope>NUCLEOTIDE SEQUENCE [LARGE SCALE GENOMIC DNA]</scope>
    <source>
        <strain evidence="3">F 1598</strain>
    </source>
</reference>
<sequence length="273" mass="31152">MVSAKLIYFSPPPDGSRPYTNINSDPSTGERGKNWVQKEHTVEIEDLRGKEGSVTLDTAGFQFLKKAAKHQSFATDDVIKNEYYPESIELIKELTGASKVVLFDHTVRRNRPGDTEDTPGKRRPVAQVHVDQTPAAAEARVHRHMPTSEVKSLLEHRYQIINLWRPIDNPAYDFPLTLCDYRSVDAQKDLVPVRLIYPDREGETFGVKFSPEHKWKYMRGMNTDEVVFIKCFDSLQEGDVAVFTPHTGFQDSTTPKDAPLRQSIELRALVFYN</sequence>
<dbReference type="EMBL" id="KN833105">
    <property type="protein sequence ID" value="KIM72842.1"/>
    <property type="molecule type" value="Genomic_DNA"/>
</dbReference>
<evidence type="ECO:0008006" key="4">
    <source>
        <dbReference type="Google" id="ProtNLM"/>
    </source>
</evidence>
<dbReference type="HOGENOM" id="CLU_042688_1_1_1"/>
<proteinExistence type="inferred from homology"/>
<dbReference type="GO" id="GO:0016491">
    <property type="term" value="F:oxidoreductase activity"/>
    <property type="evidence" value="ECO:0007669"/>
    <property type="project" value="InterPro"/>
</dbReference>
<dbReference type="AlphaFoldDB" id="A0A0C3B693"/>
<evidence type="ECO:0000313" key="2">
    <source>
        <dbReference type="EMBL" id="KIM72842.1"/>
    </source>
</evidence>
<reference evidence="2 3" key="1">
    <citation type="submission" date="2014-04" db="EMBL/GenBank/DDBJ databases">
        <authorList>
            <consortium name="DOE Joint Genome Institute"/>
            <person name="Kuo A."/>
            <person name="Tarkka M."/>
            <person name="Buscot F."/>
            <person name="Kohler A."/>
            <person name="Nagy L.G."/>
            <person name="Floudas D."/>
            <person name="Copeland A."/>
            <person name="Barry K.W."/>
            <person name="Cichocki N."/>
            <person name="Veneault-Fourrey C."/>
            <person name="LaButti K."/>
            <person name="Lindquist E.A."/>
            <person name="Lipzen A."/>
            <person name="Lundell T."/>
            <person name="Morin E."/>
            <person name="Murat C."/>
            <person name="Sun H."/>
            <person name="Tunlid A."/>
            <person name="Henrissat B."/>
            <person name="Grigoriev I.V."/>
            <person name="Hibbett D.S."/>
            <person name="Martin F."/>
            <person name="Nordberg H.P."/>
            <person name="Cantor M.N."/>
            <person name="Hua S.X."/>
        </authorList>
    </citation>
    <scope>NUCLEOTIDE SEQUENCE [LARGE SCALE GENOMIC DNA]</scope>
    <source>
        <strain evidence="2 3">F 1598</strain>
    </source>
</reference>
<evidence type="ECO:0000313" key="3">
    <source>
        <dbReference type="Proteomes" id="UP000054166"/>
    </source>
</evidence>
<dbReference type="NCBIfam" id="NF041278">
    <property type="entry name" value="CmcJ_NvfI_EfuI"/>
    <property type="match status" value="1"/>
</dbReference>
<dbReference type="InterPro" id="IPR044053">
    <property type="entry name" value="AsaB-like"/>
</dbReference>
<gene>
    <name evidence="2" type="ORF">PILCRDRAFT_829554</name>
</gene>
<protein>
    <recommendedName>
        <fullName evidence="4">Methyltransferase</fullName>
    </recommendedName>
</protein>
<accession>A0A0C3B693</accession>